<keyword evidence="1" id="KW-0812">Transmembrane</keyword>
<accession>A0A0D8XFZ8</accession>
<evidence type="ECO:0008006" key="4">
    <source>
        <dbReference type="Google" id="ProtNLM"/>
    </source>
</evidence>
<name>A0A0D8XFZ8_DICVI</name>
<dbReference type="InterPro" id="IPR047153">
    <property type="entry name" value="TRIM45/56/19-like"/>
</dbReference>
<dbReference type="OrthoDB" id="252722at2759"/>
<reference evidence="3" key="2">
    <citation type="journal article" date="2016" name="Sci. Rep.">
        <title>Dictyocaulus viviparus genome, variome and transcriptome elucidate lungworm biology and support future intervention.</title>
        <authorList>
            <person name="McNulty S.N."/>
            <person name="Strube C."/>
            <person name="Rosa B.A."/>
            <person name="Martin J.C."/>
            <person name="Tyagi R."/>
            <person name="Choi Y.J."/>
            <person name="Wang Q."/>
            <person name="Hallsworth Pepin K."/>
            <person name="Zhang X."/>
            <person name="Ozersky P."/>
            <person name="Wilson R.K."/>
            <person name="Sternberg P.W."/>
            <person name="Gasser R.B."/>
            <person name="Mitreva M."/>
        </authorList>
    </citation>
    <scope>NUCLEOTIDE SEQUENCE [LARGE SCALE GENOMIC DNA]</scope>
    <source>
        <strain evidence="3">HannoverDv2000</strain>
    </source>
</reference>
<keyword evidence="1" id="KW-0472">Membrane</keyword>
<reference evidence="2 3" key="1">
    <citation type="submission" date="2013-11" db="EMBL/GenBank/DDBJ databases">
        <title>Draft genome of the bovine lungworm Dictyocaulus viviparus.</title>
        <authorList>
            <person name="Mitreva M."/>
        </authorList>
    </citation>
    <scope>NUCLEOTIDE SEQUENCE [LARGE SCALE GENOMIC DNA]</scope>
    <source>
        <strain evidence="2 3">HannoverDv2000</strain>
    </source>
</reference>
<dbReference type="GO" id="GO:0061630">
    <property type="term" value="F:ubiquitin protein ligase activity"/>
    <property type="evidence" value="ECO:0007669"/>
    <property type="project" value="TreeGrafter"/>
</dbReference>
<dbReference type="PANTHER" id="PTHR25462:SF285">
    <property type="entry name" value="RING-TYPE DOMAIN-CONTAINING PROTEIN"/>
    <property type="match status" value="1"/>
</dbReference>
<organism evidence="2 3">
    <name type="scientific">Dictyocaulus viviparus</name>
    <name type="common">Bovine lungworm</name>
    <dbReference type="NCBI Taxonomy" id="29172"/>
    <lineage>
        <taxon>Eukaryota</taxon>
        <taxon>Metazoa</taxon>
        <taxon>Ecdysozoa</taxon>
        <taxon>Nematoda</taxon>
        <taxon>Chromadorea</taxon>
        <taxon>Rhabditida</taxon>
        <taxon>Rhabditina</taxon>
        <taxon>Rhabditomorpha</taxon>
        <taxon>Strongyloidea</taxon>
        <taxon>Metastrongylidae</taxon>
        <taxon>Dictyocaulus</taxon>
    </lineage>
</organism>
<evidence type="ECO:0000313" key="2">
    <source>
        <dbReference type="EMBL" id="KJH43518.1"/>
    </source>
</evidence>
<dbReference type="STRING" id="29172.A0A0D8XFZ8"/>
<dbReference type="EMBL" id="KN716551">
    <property type="protein sequence ID" value="KJH43518.1"/>
    <property type="molecule type" value="Genomic_DNA"/>
</dbReference>
<keyword evidence="3" id="KW-1185">Reference proteome</keyword>
<feature type="transmembrane region" description="Helical" evidence="1">
    <location>
        <begin position="221"/>
        <end position="238"/>
    </location>
</feature>
<keyword evidence="1" id="KW-1133">Transmembrane helix</keyword>
<evidence type="ECO:0000313" key="3">
    <source>
        <dbReference type="Proteomes" id="UP000053766"/>
    </source>
</evidence>
<gene>
    <name evidence="2" type="ORF">DICVIV_10455</name>
</gene>
<protein>
    <recommendedName>
        <fullName evidence="4">B box-type domain-containing protein</fullName>
    </recommendedName>
</protein>
<dbReference type="GO" id="GO:0005654">
    <property type="term" value="C:nucleoplasm"/>
    <property type="evidence" value="ECO:0007669"/>
    <property type="project" value="TreeGrafter"/>
</dbReference>
<evidence type="ECO:0000256" key="1">
    <source>
        <dbReference type="SAM" id="Phobius"/>
    </source>
</evidence>
<proteinExistence type="predicted"/>
<sequence>MCREVCILPSGGVSSLPAAFLINQLLDVMQKQRKDVVPSCTVHPSEQLLYCESCDLVFCQQCEISVLKLQSFKNNFLPLNVLCLKFFYFDISSQKCTQHTVIPLSIALKRMSEIVVYRAKGRLRALDQAHVCVSQEIEQLDKNVDKILDQINCTFQEVTNTIENRRRDLIESVRIRRDEKRKVLKDQIEAITDEKKKLVKVIFMLLLGCFFYTKFPIFIPFSDVIFRICFLFSVLSYLQKIHC</sequence>
<dbReference type="Proteomes" id="UP000053766">
    <property type="component" value="Unassembled WGS sequence"/>
</dbReference>
<dbReference type="AlphaFoldDB" id="A0A0D8XFZ8"/>
<dbReference type="PANTHER" id="PTHR25462">
    <property type="entry name" value="BONUS, ISOFORM C-RELATED"/>
    <property type="match status" value="1"/>
</dbReference>
<dbReference type="SUPFAM" id="SSF57845">
    <property type="entry name" value="B-box zinc-binding domain"/>
    <property type="match status" value="1"/>
</dbReference>